<feature type="transmembrane region" description="Helical" evidence="6">
    <location>
        <begin position="313"/>
        <end position="332"/>
    </location>
</feature>
<sequence length="371" mass="39902">MLVPLILITLGWIFNYAHRMAVSPLLPMIKAEFHLSNAQAGLLMTALLLPYALIQVPAGYLGDRFGRKRLLALSIFGYSISSAMLFFASQYWEVLAFRALYGFFSGLYYAPATALIAETYGTRKGSALGVFMLGPPVGSGIVPLLVVSVALNLGWRYAFPILAVMSLTVGVLLVISLRTLEERSGKARLSIEVGSVNLAIANFLALMAFFGVLTFLVAFLTSTGMGVEKASYLFSLLSLVGIAGSLTGGVLYDRLGRKALELAFLSNALLIVLLVLKPGFLSALVLGLTFYSVGPMVTAFTAETAGKDNLGPVMGFVNMVGFFGATVGPYFTGWLIDRLGYREAFFAIAVLYALAWSVIKGTKRAEKVSRT</sequence>
<dbReference type="GO" id="GO:0022857">
    <property type="term" value="F:transmembrane transporter activity"/>
    <property type="evidence" value="ECO:0007669"/>
    <property type="project" value="InterPro"/>
</dbReference>
<feature type="transmembrane region" description="Helical" evidence="6">
    <location>
        <begin position="344"/>
        <end position="362"/>
    </location>
</feature>
<gene>
    <name evidence="8" type="ORF">BD01_1278</name>
</gene>
<proteinExistence type="predicted"/>
<evidence type="ECO:0000256" key="2">
    <source>
        <dbReference type="ARBA" id="ARBA00022475"/>
    </source>
</evidence>
<dbReference type="InterPro" id="IPR020846">
    <property type="entry name" value="MFS_dom"/>
</dbReference>
<evidence type="ECO:0000313" key="8">
    <source>
        <dbReference type="EMBL" id="AHL22890.1"/>
    </source>
</evidence>
<dbReference type="InterPro" id="IPR011701">
    <property type="entry name" value="MFS"/>
</dbReference>
<evidence type="ECO:0000313" key="9">
    <source>
        <dbReference type="Proteomes" id="UP000019434"/>
    </source>
</evidence>
<evidence type="ECO:0000256" key="3">
    <source>
        <dbReference type="ARBA" id="ARBA00022692"/>
    </source>
</evidence>
<keyword evidence="2" id="KW-1003">Cell membrane</keyword>
<feature type="transmembrane region" description="Helical" evidence="6">
    <location>
        <begin position="128"/>
        <end position="151"/>
    </location>
</feature>
<feature type="transmembrane region" description="Helical" evidence="6">
    <location>
        <begin position="70"/>
        <end position="89"/>
    </location>
</feature>
<dbReference type="InterPro" id="IPR050189">
    <property type="entry name" value="MFS_Efflux_Transporters"/>
</dbReference>
<evidence type="ECO:0000256" key="1">
    <source>
        <dbReference type="ARBA" id="ARBA00004651"/>
    </source>
</evidence>
<feature type="transmembrane region" description="Helical" evidence="6">
    <location>
        <begin position="232"/>
        <end position="252"/>
    </location>
</feature>
<name>W8P5V4_9EURY</name>
<dbReference type="STRING" id="195522.BD01_1278"/>
<feature type="transmembrane region" description="Helical" evidence="6">
    <location>
        <begin position="198"/>
        <end position="220"/>
    </location>
</feature>
<dbReference type="Gene3D" id="1.20.1250.20">
    <property type="entry name" value="MFS general substrate transporter like domains"/>
    <property type="match status" value="2"/>
</dbReference>
<keyword evidence="4 6" id="KW-1133">Transmembrane helix</keyword>
<dbReference type="RefSeq" id="WP_042691008.1">
    <property type="nucleotide sequence ID" value="NZ_CP007264.1"/>
</dbReference>
<reference evidence="8 9" key="1">
    <citation type="submission" date="2014-02" db="EMBL/GenBank/DDBJ databases">
        <title>Genome Sequence of an Hyperthermophilic Archaeon, Thermococcus nautili 30-1, producing viral vesicles.</title>
        <authorList>
            <person name="Oberto J."/>
            <person name="Gaudin M."/>
            <person name="Cossu M."/>
            <person name="Gorlas A."/>
            <person name="Slesarev A."/>
            <person name="Marguet E."/>
            <person name="Forterre P."/>
        </authorList>
    </citation>
    <scope>NUCLEOTIDE SEQUENCE [LARGE SCALE GENOMIC DNA]</scope>
    <source>
        <strain evidence="8 9">30-1</strain>
    </source>
</reference>
<dbReference type="GO" id="GO:0005886">
    <property type="term" value="C:plasma membrane"/>
    <property type="evidence" value="ECO:0007669"/>
    <property type="project" value="UniProtKB-SubCell"/>
</dbReference>
<evidence type="ECO:0000256" key="4">
    <source>
        <dbReference type="ARBA" id="ARBA00022989"/>
    </source>
</evidence>
<dbReference type="AlphaFoldDB" id="W8P5V4"/>
<feature type="transmembrane region" description="Helical" evidence="6">
    <location>
        <begin position="38"/>
        <end position="58"/>
    </location>
</feature>
<evidence type="ECO:0000259" key="7">
    <source>
        <dbReference type="PROSITE" id="PS50850"/>
    </source>
</evidence>
<keyword evidence="9" id="KW-1185">Reference proteome</keyword>
<dbReference type="OrthoDB" id="29061at2157"/>
<dbReference type="GeneID" id="24958578"/>
<dbReference type="InterPro" id="IPR036259">
    <property type="entry name" value="MFS_trans_sf"/>
</dbReference>
<dbReference type="Proteomes" id="UP000019434">
    <property type="component" value="Chromosome"/>
</dbReference>
<feature type="transmembrane region" description="Helical" evidence="6">
    <location>
        <begin position="259"/>
        <end position="276"/>
    </location>
</feature>
<comment type="subcellular location">
    <subcellularLocation>
        <location evidence="1">Cell membrane</location>
        <topology evidence="1">Multi-pass membrane protein</topology>
    </subcellularLocation>
</comment>
<dbReference type="SUPFAM" id="SSF103473">
    <property type="entry name" value="MFS general substrate transporter"/>
    <property type="match status" value="1"/>
</dbReference>
<dbReference type="PROSITE" id="PS50850">
    <property type="entry name" value="MFS"/>
    <property type="match status" value="1"/>
</dbReference>
<dbReference type="PANTHER" id="PTHR43124">
    <property type="entry name" value="PURINE EFFLUX PUMP PBUE"/>
    <property type="match status" value="1"/>
</dbReference>
<feature type="transmembrane region" description="Helical" evidence="6">
    <location>
        <begin position="95"/>
        <end position="116"/>
    </location>
</feature>
<feature type="transmembrane region" description="Helical" evidence="6">
    <location>
        <begin position="157"/>
        <end position="177"/>
    </location>
</feature>
<dbReference type="eggNOG" id="arCOG00130">
    <property type="taxonomic scope" value="Archaea"/>
</dbReference>
<protein>
    <submittedName>
        <fullName evidence="8">Permeases of the major facilitator superfamily</fullName>
    </submittedName>
</protein>
<evidence type="ECO:0000256" key="5">
    <source>
        <dbReference type="ARBA" id="ARBA00023136"/>
    </source>
</evidence>
<dbReference type="HOGENOM" id="CLU_001265_5_1_2"/>
<keyword evidence="5 6" id="KW-0472">Membrane</keyword>
<accession>W8P5V4</accession>
<organism evidence="8 9">
    <name type="scientific">Thermococcus nautili</name>
    <dbReference type="NCBI Taxonomy" id="195522"/>
    <lineage>
        <taxon>Archaea</taxon>
        <taxon>Methanobacteriati</taxon>
        <taxon>Methanobacteriota</taxon>
        <taxon>Thermococci</taxon>
        <taxon>Thermococcales</taxon>
        <taxon>Thermococcaceae</taxon>
        <taxon>Thermococcus</taxon>
    </lineage>
</organism>
<dbReference type="Pfam" id="PF07690">
    <property type="entry name" value="MFS_1"/>
    <property type="match status" value="1"/>
</dbReference>
<feature type="transmembrane region" description="Helical" evidence="6">
    <location>
        <begin position="282"/>
        <end position="301"/>
    </location>
</feature>
<dbReference type="PANTHER" id="PTHR43124:SF3">
    <property type="entry name" value="CHLORAMPHENICOL EFFLUX PUMP RV0191"/>
    <property type="match status" value="1"/>
</dbReference>
<evidence type="ECO:0000256" key="6">
    <source>
        <dbReference type="SAM" id="Phobius"/>
    </source>
</evidence>
<dbReference type="EMBL" id="CP007264">
    <property type="protein sequence ID" value="AHL22890.1"/>
    <property type="molecule type" value="Genomic_DNA"/>
</dbReference>
<keyword evidence="3 6" id="KW-0812">Transmembrane</keyword>
<dbReference type="KEGG" id="tnu:BD01_1278"/>
<feature type="domain" description="Major facilitator superfamily (MFS) profile" evidence="7">
    <location>
        <begin position="4"/>
        <end position="367"/>
    </location>
</feature>